<protein>
    <submittedName>
        <fullName evidence="2">Uncharacterized protein</fullName>
    </submittedName>
</protein>
<dbReference type="GeneID" id="303298063"/>
<sequence>MDDEVDPTDSAGEAVCWIGLLCPECGAMPEGEGTRDPSVPCWRCGAVRPTDPDVRPTDPDVRPTGPDERQADPDAQQADPQVRPTDPDDA</sequence>
<feature type="compositionally biased region" description="Basic and acidic residues" evidence="1">
    <location>
        <begin position="50"/>
        <end position="72"/>
    </location>
</feature>
<dbReference type="Proteomes" id="UP001595937">
    <property type="component" value="Unassembled WGS sequence"/>
</dbReference>
<dbReference type="RefSeq" id="WP_343924978.1">
    <property type="nucleotide sequence ID" value="NZ_BAAAIR010000043.1"/>
</dbReference>
<dbReference type="EMBL" id="JBHSLN010000024">
    <property type="protein sequence ID" value="MFC5298011.1"/>
    <property type="molecule type" value="Genomic_DNA"/>
</dbReference>
<organism evidence="2 3">
    <name type="scientific">Brachybacterium tyrofermentans</name>
    <dbReference type="NCBI Taxonomy" id="47848"/>
    <lineage>
        <taxon>Bacteria</taxon>
        <taxon>Bacillati</taxon>
        <taxon>Actinomycetota</taxon>
        <taxon>Actinomycetes</taxon>
        <taxon>Micrococcales</taxon>
        <taxon>Dermabacteraceae</taxon>
        <taxon>Brachybacterium</taxon>
    </lineage>
</organism>
<gene>
    <name evidence="2" type="ORF">ACFPK8_10865</name>
</gene>
<feature type="region of interest" description="Disordered" evidence="1">
    <location>
        <begin position="45"/>
        <end position="90"/>
    </location>
</feature>
<name>A0ABW0FHC8_9MICO</name>
<keyword evidence="3" id="KW-1185">Reference proteome</keyword>
<reference evidence="3" key="1">
    <citation type="journal article" date="2019" name="Int. J. Syst. Evol. Microbiol.">
        <title>The Global Catalogue of Microorganisms (GCM) 10K type strain sequencing project: providing services to taxonomists for standard genome sequencing and annotation.</title>
        <authorList>
            <consortium name="The Broad Institute Genomics Platform"/>
            <consortium name="The Broad Institute Genome Sequencing Center for Infectious Disease"/>
            <person name="Wu L."/>
            <person name="Ma J."/>
        </authorList>
    </citation>
    <scope>NUCLEOTIDE SEQUENCE [LARGE SCALE GENOMIC DNA]</scope>
    <source>
        <strain evidence="3">CGMCC 1.16455</strain>
    </source>
</reference>
<comment type="caution">
    <text evidence="2">The sequence shown here is derived from an EMBL/GenBank/DDBJ whole genome shotgun (WGS) entry which is preliminary data.</text>
</comment>
<proteinExistence type="predicted"/>
<accession>A0ABW0FHC8</accession>
<evidence type="ECO:0000256" key="1">
    <source>
        <dbReference type="SAM" id="MobiDB-lite"/>
    </source>
</evidence>
<evidence type="ECO:0000313" key="3">
    <source>
        <dbReference type="Proteomes" id="UP001595937"/>
    </source>
</evidence>
<evidence type="ECO:0000313" key="2">
    <source>
        <dbReference type="EMBL" id="MFC5298011.1"/>
    </source>
</evidence>